<reference evidence="1 2" key="1">
    <citation type="journal article" date="2019" name="Nat. Ecol. Evol.">
        <title>Megaphylogeny resolves global patterns of mushroom evolution.</title>
        <authorList>
            <person name="Varga T."/>
            <person name="Krizsan K."/>
            <person name="Foldi C."/>
            <person name="Dima B."/>
            <person name="Sanchez-Garcia M."/>
            <person name="Sanchez-Ramirez S."/>
            <person name="Szollosi G.J."/>
            <person name="Szarkandi J.G."/>
            <person name="Papp V."/>
            <person name="Albert L."/>
            <person name="Andreopoulos W."/>
            <person name="Angelini C."/>
            <person name="Antonin V."/>
            <person name="Barry K.W."/>
            <person name="Bougher N.L."/>
            <person name="Buchanan P."/>
            <person name="Buyck B."/>
            <person name="Bense V."/>
            <person name="Catcheside P."/>
            <person name="Chovatia M."/>
            <person name="Cooper J."/>
            <person name="Damon W."/>
            <person name="Desjardin D."/>
            <person name="Finy P."/>
            <person name="Geml J."/>
            <person name="Haridas S."/>
            <person name="Hughes K."/>
            <person name="Justo A."/>
            <person name="Karasinski D."/>
            <person name="Kautmanova I."/>
            <person name="Kiss B."/>
            <person name="Kocsube S."/>
            <person name="Kotiranta H."/>
            <person name="LaButti K.M."/>
            <person name="Lechner B.E."/>
            <person name="Liimatainen K."/>
            <person name="Lipzen A."/>
            <person name="Lukacs Z."/>
            <person name="Mihaltcheva S."/>
            <person name="Morgado L.N."/>
            <person name="Niskanen T."/>
            <person name="Noordeloos M.E."/>
            <person name="Ohm R.A."/>
            <person name="Ortiz-Santana B."/>
            <person name="Ovrebo C."/>
            <person name="Racz N."/>
            <person name="Riley R."/>
            <person name="Savchenko A."/>
            <person name="Shiryaev A."/>
            <person name="Soop K."/>
            <person name="Spirin V."/>
            <person name="Szebenyi C."/>
            <person name="Tomsovsky M."/>
            <person name="Tulloss R.E."/>
            <person name="Uehling J."/>
            <person name="Grigoriev I.V."/>
            <person name="Vagvolgyi C."/>
            <person name="Papp T."/>
            <person name="Martin F.M."/>
            <person name="Miettinen O."/>
            <person name="Hibbett D.S."/>
            <person name="Nagy L.G."/>
        </authorList>
    </citation>
    <scope>NUCLEOTIDE SEQUENCE [LARGE SCALE GENOMIC DNA]</scope>
    <source>
        <strain evidence="1 2">FP101781</strain>
    </source>
</reference>
<protein>
    <submittedName>
        <fullName evidence="1">Uncharacterized protein</fullName>
    </submittedName>
</protein>
<sequence length="71" mass="7791">MASGWQVNWGSPAGLLKTRLTYRPSSLYRCWSELASQTPTDSHREAAAALVRFSATLRPPYPIGVKGQVSI</sequence>
<comment type="caution">
    <text evidence="1">The sequence shown here is derived from an EMBL/GenBank/DDBJ whole genome shotgun (WGS) entry which is preliminary data.</text>
</comment>
<keyword evidence="2" id="KW-1185">Reference proteome</keyword>
<organism evidence="1 2">
    <name type="scientific">Coprinellus micaceus</name>
    <name type="common">Glistening ink-cap mushroom</name>
    <name type="synonym">Coprinus micaceus</name>
    <dbReference type="NCBI Taxonomy" id="71717"/>
    <lineage>
        <taxon>Eukaryota</taxon>
        <taxon>Fungi</taxon>
        <taxon>Dikarya</taxon>
        <taxon>Basidiomycota</taxon>
        <taxon>Agaricomycotina</taxon>
        <taxon>Agaricomycetes</taxon>
        <taxon>Agaricomycetidae</taxon>
        <taxon>Agaricales</taxon>
        <taxon>Agaricineae</taxon>
        <taxon>Psathyrellaceae</taxon>
        <taxon>Coprinellus</taxon>
    </lineage>
</organism>
<dbReference type="EMBL" id="QPFP01000139">
    <property type="protein sequence ID" value="TEB20459.1"/>
    <property type="molecule type" value="Genomic_DNA"/>
</dbReference>
<evidence type="ECO:0000313" key="2">
    <source>
        <dbReference type="Proteomes" id="UP000298030"/>
    </source>
</evidence>
<dbReference type="Proteomes" id="UP000298030">
    <property type="component" value="Unassembled WGS sequence"/>
</dbReference>
<evidence type="ECO:0000313" key="1">
    <source>
        <dbReference type="EMBL" id="TEB20459.1"/>
    </source>
</evidence>
<dbReference type="AlphaFoldDB" id="A0A4Y7SFQ1"/>
<proteinExistence type="predicted"/>
<accession>A0A4Y7SFQ1</accession>
<name>A0A4Y7SFQ1_COPMI</name>
<gene>
    <name evidence="1" type="ORF">FA13DRAFT_1742936</name>
</gene>